<dbReference type="PANTHER" id="PTHR22916">
    <property type="entry name" value="GLYCOSYLTRANSFERASE"/>
    <property type="match status" value="1"/>
</dbReference>
<feature type="transmembrane region" description="Helical" evidence="1">
    <location>
        <begin position="6"/>
        <end position="28"/>
    </location>
</feature>
<dbReference type="InterPro" id="IPR029044">
    <property type="entry name" value="Nucleotide-diphossugar_trans"/>
</dbReference>
<reference evidence="3" key="1">
    <citation type="journal article" date="2019" name="FEMS Microbiol. Lett.">
        <title>High-throughput screening for texturing Lactococcus strains.</title>
        <authorList>
            <person name="Poulsen V.K."/>
            <person name="Derkx P."/>
            <person name="Oregaard G."/>
        </authorList>
    </citation>
    <scope>NUCLEOTIDE SEQUENCE</scope>
    <source>
        <strain evidence="3">Lll3</strain>
    </source>
</reference>
<feature type="domain" description="Glycosyltransferase 2-like" evidence="2">
    <location>
        <begin position="22"/>
        <end position="143"/>
    </location>
</feature>
<dbReference type="Gene3D" id="3.90.550.10">
    <property type="entry name" value="Spore Coat Polysaccharide Biosynthesis Protein SpsA, Chain A"/>
    <property type="match status" value="1"/>
</dbReference>
<protein>
    <submittedName>
        <fullName evidence="3">Glycosyltransferase</fullName>
    </submittedName>
</protein>
<keyword evidence="1" id="KW-1133">Transmembrane helix</keyword>
<keyword evidence="1" id="KW-0812">Transmembrane</keyword>
<proteinExistence type="predicted"/>
<dbReference type="GO" id="GO:0016758">
    <property type="term" value="F:hexosyltransferase activity"/>
    <property type="evidence" value="ECO:0007669"/>
    <property type="project" value="UniProtKB-ARBA"/>
</dbReference>
<dbReference type="AlphaFoldDB" id="A0A451F060"/>
<dbReference type="CDD" id="cd00761">
    <property type="entry name" value="Glyco_tranf_GTA_type"/>
    <property type="match status" value="1"/>
</dbReference>
<keyword evidence="3" id="KW-0808">Transferase</keyword>
<accession>A0A451F060</accession>
<evidence type="ECO:0000256" key="1">
    <source>
        <dbReference type="SAM" id="Phobius"/>
    </source>
</evidence>
<sequence length="309" mass="36176">MGSYSLYYFYVIRKVYLNMLISVIIPMYNRKFTIKRAMNSVLSQVPNKKEFQIELIVVDDCSTDNSVEVAREIKDERVKIVKLDKNSGANVARNYGINLANGEIIAFNDSDDEWLPEKLSKQLEVLQEKNIDFLCCNMETDVYSGKMKMLTPRPSGFVPIEELLGKNYIVSTQNLIGKADMFKSNQFSHEISRFQDWELILRLLIKGYRLYFMEEVLVRQYIQPNSLSKNLKNGVLSLRYMLEEFKEEYAQHPLQKAEVILTVGSHLHNMNYRCAQFYFKSLKLRFSMTVLAKALFMFFTDLSRKKESE</sequence>
<dbReference type="SUPFAM" id="SSF53448">
    <property type="entry name" value="Nucleotide-diphospho-sugar transferases"/>
    <property type="match status" value="1"/>
</dbReference>
<dbReference type="InterPro" id="IPR001173">
    <property type="entry name" value="Glyco_trans_2-like"/>
</dbReference>
<dbReference type="EMBL" id="MH678625">
    <property type="protein sequence ID" value="AZY91800.1"/>
    <property type="molecule type" value="Genomic_DNA"/>
</dbReference>
<name>A0A451F060_9LACT</name>
<dbReference type="Pfam" id="PF00535">
    <property type="entry name" value="Glycos_transf_2"/>
    <property type="match status" value="1"/>
</dbReference>
<dbReference type="PANTHER" id="PTHR22916:SF3">
    <property type="entry name" value="UDP-GLCNAC:BETAGAL BETA-1,3-N-ACETYLGLUCOSAMINYLTRANSFERASE-LIKE PROTEIN 1"/>
    <property type="match status" value="1"/>
</dbReference>
<evidence type="ECO:0000259" key="2">
    <source>
        <dbReference type="Pfam" id="PF00535"/>
    </source>
</evidence>
<evidence type="ECO:0000313" key="3">
    <source>
        <dbReference type="EMBL" id="AZY91800.1"/>
    </source>
</evidence>
<keyword evidence="1" id="KW-0472">Membrane</keyword>
<organism evidence="3">
    <name type="scientific">Lactococcus lactis</name>
    <dbReference type="NCBI Taxonomy" id="1358"/>
    <lineage>
        <taxon>Bacteria</taxon>
        <taxon>Bacillati</taxon>
        <taxon>Bacillota</taxon>
        <taxon>Bacilli</taxon>
        <taxon>Lactobacillales</taxon>
        <taxon>Streptococcaceae</taxon>
        <taxon>Lactococcus</taxon>
    </lineage>
</organism>